<reference evidence="2" key="1">
    <citation type="submission" date="2017-09" db="EMBL/GenBank/DDBJ databases">
        <title>Depth-based differentiation of microbial function through sediment-hosted aquifers and enrichment of novel symbionts in the deep terrestrial subsurface.</title>
        <authorList>
            <person name="Probst A.J."/>
            <person name="Ladd B."/>
            <person name="Jarett J.K."/>
            <person name="Geller-Mcgrath D.E."/>
            <person name="Sieber C.M.K."/>
            <person name="Emerson J.B."/>
            <person name="Anantharaman K."/>
            <person name="Thomas B.C."/>
            <person name="Malmstrom R."/>
            <person name="Stieglmeier M."/>
            <person name="Klingl A."/>
            <person name="Woyke T."/>
            <person name="Ryan C.M."/>
            <person name="Banfield J.F."/>
        </authorList>
    </citation>
    <scope>NUCLEOTIDE SEQUENCE [LARGE SCALE GENOMIC DNA]</scope>
</reference>
<accession>A0A2M6T078</accession>
<evidence type="ECO:0000313" key="1">
    <source>
        <dbReference type="EMBL" id="PIS38720.1"/>
    </source>
</evidence>
<gene>
    <name evidence="1" type="ORF">COT34_02225</name>
</gene>
<protein>
    <recommendedName>
        <fullName evidence="3">SHS2 domain-containing protein</fullName>
    </recommendedName>
</protein>
<dbReference type="InterPro" id="IPR043129">
    <property type="entry name" value="ATPase_NBD"/>
</dbReference>
<evidence type="ECO:0008006" key="3">
    <source>
        <dbReference type="Google" id="ProtNLM"/>
    </source>
</evidence>
<comment type="caution">
    <text evidence="1">The sequence shown here is derived from an EMBL/GenBank/DDBJ whole genome shotgun (WGS) entry which is preliminary data.</text>
</comment>
<evidence type="ECO:0000313" key="2">
    <source>
        <dbReference type="Proteomes" id="UP000229390"/>
    </source>
</evidence>
<dbReference type="AlphaFoldDB" id="A0A2M6T078"/>
<sequence>MVNARFSFKDSDYFFSLDLDRETIKVLIFAVSQDKESKKIWILGESSRYLDNFGELLGNPFSPLNFSESRYSAVDGAIFKEATRNAVCKTIDEAIKAAENNLKKQAGETAKNNWKKRITQQLKAGLINLPADIFQAEIQTYSFSRPRAELVINKKEAAEIQSFVLKEIKEKSRQSFAEQFGCPPEHLSFASYRLIEIKIDGYKVPEIFGYQGKVLEFKSLVTSLPEFHLSDTREMVEDYQCYAGNAAPKRKKLLSVKTIHEAETLSFALEGKGKTGLFIDVGANWTHVFLVRNSQIEQIAEFESGGEKFSRALSQQLGLNLPQARILKESYSKKLLSEEGRVRVREIVFPELEIWFKSLKSKLFSLQTAGFGPLLPKEIFLFGNGSELPEIAEILAEGDWGDLIASAPKVTLFYPAEVAKWQEENKIFFEDITQKINQPKNTNLILLCFYG</sequence>
<proteinExistence type="predicted"/>
<dbReference type="Gene3D" id="3.30.420.40">
    <property type="match status" value="1"/>
</dbReference>
<dbReference type="SUPFAM" id="SSF53067">
    <property type="entry name" value="Actin-like ATPase domain"/>
    <property type="match status" value="1"/>
</dbReference>
<name>A0A2M6T078_9BACT</name>
<dbReference type="Proteomes" id="UP000229390">
    <property type="component" value="Unassembled WGS sequence"/>
</dbReference>
<organism evidence="1 2">
    <name type="scientific">Candidatus Nealsonbacteria bacterium CG08_land_8_20_14_0_20_43_11</name>
    <dbReference type="NCBI Taxonomy" id="1974706"/>
    <lineage>
        <taxon>Bacteria</taxon>
        <taxon>Candidatus Nealsoniibacteriota</taxon>
    </lineage>
</organism>
<dbReference type="EMBL" id="PEYE01000036">
    <property type="protein sequence ID" value="PIS38720.1"/>
    <property type="molecule type" value="Genomic_DNA"/>
</dbReference>